<dbReference type="SUPFAM" id="SSF54506">
    <property type="entry name" value="Diaminopimelate epimerase-like"/>
    <property type="match status" value="1"/>
</dbReference>
<protein>
    <submittedName>
        <fullName evidence="2">Uncharacterized protein</fullName>
    </submittedName>
</protein>
<dbReference type="AlphaFoldDB" id="A0A502ELY0"/>
<keyword evidence="3" id="KW-1185">Reference proteome</keyword>
<reference evidence="2 3" key="1">
    <citation type="journal article" date="2019" name="Environ. Microbiol.">
        <title>Species interactions and distinct microbial communities in high Arctic permafrost affected cryosols are associated with the CH4 and CO2 gas fluxes.</title>
        <authorList>
            <person name="Altshuler I."/>
            <person name="Hamel J."/>
            <person name="Turney S."/>
            <person name="Magnuson E."/>
            <person name="Levesque R."/>
            <person name="Greer C."/>
            <person name="Whyte L.G."/>
        </authorList>
    </citation>
    <scope>NUCLEOTIDE SEQUENCE [LARGE SCALE GENOMIC DNA]</scope>
    <source>
        <strain evidence="2 3">S5.20</strain>
    </source>
</reference>
<feature type="region of interest" description="Disordered" evidence="1">
    <location>
        <begin position="1"/>
        <end position="41"/>
    </location>
</feature>
<feature type="compositionally biased region" description="Polar residues" evidence="1">
    <location>
        <begin position="9"/>
        <end position="28"/>
    </location>
</feature>
<evidence type="ECO:0000313" key="3">
    <source>
        <dbReference type="Proteomes" id="UP000320095"/>
    </source>
</evidence>
<sequence length="273" mass="29065">MRPREPEPSTWTHTTSPQRSPQCSSNAAFPTPRPRHRRRRGLVDLPGFTRLTGEQAAHASTWRRGQLRGSVETDGEFANAFTGIVGPGTRRGSDELAAPLPAWTVPHGGQGGLGTYRPDDIAFVAQRAPATLSCGRELRYDLVWAGCWYAVVDSAEAGFELLPDEEAAQGALALELTTALSVAPNPRHPTLGDEGGVTLVIFAGAPEPGKPGAAMQRRISPVVHPQIGPLARLAPERRLRSPSWSTGGSWAPGTRFAPSAAGERFSRGDAIAS</sequence>
<dbReference type="EMBL" id="RCZG01000001">
    <property type="protein sequence ID" value="TPG37291.1"/>
    <property type="molecule type" value="Genomic_DNA"/>
</dbReference>
<organism evidence="2 3">
    <name type="scientific">Mycolicibacterium hodleri</name>
    <dbReference type="NCBI Taxonomy" id="49897"/>
    <lineage>
        <taxon>Bacteria</taxon>
        <taxon>Bacillati</taxon>
        <taxon>Actinomycetota</taxon>
        <taxon>Actinomycetes</taxon>
        <taxon>Mycobacteriales</taxon>
        <taxon>Mycobacteriaceae</taxon>
        <taxon>Mycolicibacterium</taxon>
    </lineage>
</organism>
<dbReference type="Gene3D" id="3.10.310.10">
    <property type="entry name" value="Diaminopimelate Epimerase, Chain A, domain 1"/>
    <property type="match status" value="1"/>
</dbReference>
<proteinExistence type="predicted"/>
<comment type="caution">
    <text evidence="2">The sequence shown here is derived from an EMBL/GenBank/DDBJ whole genome shotgun (WGS) entry which is preliminary data.</text>
</comment>
<name>A0A502ELY0_9MYCO</name>
<evidence type="ECO:0000313" key="2">
    <source>
        <dbReference type="EMBL" id="TPG37291.1"/>
    </source>
</evidence>
<dbReference type="Proteomes" id="UP000320095">
    <property type="component" value="Unassembled WGS sequence"/>
</dbReference>
<accession>A0A502ELY0</accession>
<gene>
    <name evidence="2" type="ORF">EAH80_05670</name>
</gene>
<evidence type="ECO:0000256" key="1">
    <source>
        <dbReference type="SAM" id="MobiDB-lite"/>
    </source>
</evidence>
<feature type="region of interest" description="Disordered" evidence="1">
    <location>
        <begin position="238"/>
        <end position="273"/>
    </location>
</feature>